<evidence type="ECO:0000313" key="3">
    <source>
        <dbReference type="Proteomes" id="UP001296873"/>
    </source>
</evidence>
<evidence type="ECO:0000313" key="2">
    <source>
        <dbReference type="EMBL" id="MBK1668183.1"/>
    </source>
</evidence>
<dbReference type="InterPro" id="IPR036614">
    <property type="entry name" value="RusA-like_sf"/>
</dbReference>
<accession>A0ABS1DEJ9</accession>
<dbReference type="Gene3D" id="3.30.1330.70">
    <property type="entry name" value="Holliday junction resolvase RusA"/>
    <property type="match status" value="1"/>
</dbReference>
<proteinExistence type="predicted"/>
<dbReference type="Proteomes" id="UP001296873">
    <property type="component" value="Unassembled WGS sequence"/>
</dbReference>
<sequence length="163" mass="17991">MPKPKPPTAKAVAQMSGPPAPHAITFEVAGRMMPKERARAGGGHHYTPKDTRRAEEAIREITRVAFHGYGPWRGAVRVDLDLILSPPESWSARRRARALEGEVVPTSKPDVDNWQKALFDGAEGVAYRNDSQITEVVIRKRYGPRSKAVVTMTPLPGEPAYAR</sequence>
<dbReference type="InterPro" id="IPR008822">
    <property type="entry name" value="Endonuclease_RusA-like"/>
</dbReference>
<comment type="caution">
    <text evidence="2">The sequence shown here is derived from an EMBL/GenBank/DDBJ whole genome shotgun (WGS) entry which is preliminary data.</text>
</comment>
<protein>
    <submittedName>
        <fullName evidence="2">Uncharacterized protein</fullName>
    </submittedName>
</protein>
<dbReference type="SUPFAM" id="SSF103084">
    <property type="entry name" value="Holliday junction resolvase RusA"/>
    <property type="match status" value="1"/>
</dbReference>
<keyword evidence="3" id="KW-1185">Reference proteome</keyword>
<dbReference type="EMBL" id="NRRL01000018">
    <property type="protein sequence ID" value="MBK1668183.1"/>
    <property type="molecule type" value="Genomic_DNA"/>
</dbReference>
<dbReference type="Pfam" id="PF05866">
    <property type="entry name" value="RusA"/>
    <property type="match status" value="1"/>
</dbReference>
<gene>
    <name evidence="2" type="ORF">CKO28_09050</name>
</gene>
<organism evidence="2 3">
    <name type="scientific">Rhodovibrio sodomensis</name>
    <dbReference type="NCBI Taxonomy" id="1088"/>
    <lineage>
        <taxon>Bacteria</taxon>
        <taxon>Pseudomonadati</taxon>
        <taxon>Pseudomonadota</taxon>
        <taxon>Alphaproteobacteria</taxon>
        <taxon>Rhodospirillales</taxon>
        <taxon>Rhodovibrionaceae</taxon>
        <taxon>Rhodovibrio</taxon>
    </lineage>
</organism>
<reference evidence="2 3" key="1">
    <citation type="journal article" date="2020" name="Microorganisms">
        <title>Osmotic Adaptation and Compatible Solute Biosynthesis of Phototrophic Bacteria as Revealed from Genome Analyses.</title>
        <authorList>
            <person name="Imhoff J.F."/>
            <person name="Rahn T."/>
            <person name="Kunzel S."/>
            <person name="Keller A."/>
            <person name="Neulinger S.C."/>
        </authorList>
    </citation>
    <scope>NUCLEOTIDE SEQUENCE [LARGE SCALE GENOMIC DNA]</scope>
    <source>
        <strain evidence="2 3">DSM 9895</strain>
    </source>
</reference>
<evidence type="ECO:0000256" key="1">
    <source>
        <dbReference type="SAM" id="MobiDB-lite"/>
    </source>
</evidence>
<feature type="region of interest" description="Disordered" evidence="1">
    <location>
        <begin position="1"/>
        <end position="21"/>
    </location>
</feature>
<name>A0ABS1DEJ9_9PROT</name>